<evidence type="ECO:0000313" key="3">
    <source>
        <dbReference type="Proteomes" id="UP000479710"/>
    </source>
</evidence>
<evidence type="ECO:0000313" key="2">
    <source>
        <dbReference type="EMBL" id="KAF0905283.1"/>
    </source>
</evidence>
<accession>A0A6G1D0L6</accession>
<dbReference type="AlphaFoldDB" id="A0A6G1D0L6"/>
<sequence>MIQGPELLLPTGAGATAADESCCRRRGLGGWGRELPPLPRARGPGTVPFAATEGSGVGQELPLPPRARAPGMGDINAAES</sequence>
<dbReference type="Proteomes" id="UP000479710">
    <property type="component" value="Unassembled WGS sequence"/>
</dbReference>
<dbReference type="EMBL" id="SPHZ02000007">
    <property type="protein sequence ID" value="KAF0905283.1"/>
    <property type="molecule type" value="Genomic_DNA"/>
</dbReference>
<keyword evidence="3" id="KW-1185">Reference proteome</keyword>
<proteinExistence type="predicted"/>
<protein>
    <submittedName>
        <fullName evidence="2">Uncharacterized protein</fullName>
    </submittedName>
</protein>
<name>A0A6G1D0L6_9ORYZ</name>
<comment type="caution">
    <text evidence="2">The sequence shown here is derived from an EMBL/GenBank/DDBJ whole genome shotgun (WGS) entry which is preliminary data.</text>
</comment>
<gene>
    <name evidence="2" type="ORF">E2562_003881</name>
</gene>
<evidence type="ECO:0000256" key="1">
    <source>
        <dbReference type="SAM" id="MobiDB-lite"/>
    </source>
</evidence>
<organism evidence="2 3">
    <name type="scientific">Oryza meyeriana var. granulata</name>
    <dbReference type="NCBI Taxonomy" id="110450"/>
    <lineage>
        <taxon>Eukaryota</taxon>
        <taxon>Viridiplantae</taxon>
        <taxon>Streptophyta</taxon>
        <taxon>Embryophyta</taxon>
        <taxon>Tracheophyta</taxon>
        <taxon>Spermatophyta</taxon>
        <taxon>Magnoliopsida</taxon>
        <taxon>Liliopsida</taxon>
        <taxon>Poales</taxon>
        <taxon>Poaceae</taxon>
        <taxon>BOP clade</taxon>
        <taxon>Oryzoideae</taxon>
        <taxon>Oryzeae</taxon>
        <taxon>Oryzinae</taxon>
        <taxon>Oryza</taxon>
        <taxon>Oryza meyeriana</taxon>
    </lineage>
</organism>
<reference evidence="2 3" key="1">
    <citation type="submission" date="2019-11" db="EMBL/GenBank/DDBJ databases">
        <title>Whole genome sequence of Oryza granulata.</title>
        <authorList>
            <person name="Li W."/>
        </authorList>
    </citation>
    <scope>NUCLEOTIDE SEQUENCE [LARGE SCALE GENOMIC DNA]</scope>
    <source>
        <strain evidence="3">cv. Menghai</strain>
        <tissue evidence="2">Leaf</tissue>
    </source>
</reference>
<feature type="region of interest" description="Disordered" evidence="1">
    <location>
        <begin position="26"/>
        <end position="80"/>
    </location>
</feature>